<accession>A0A401GSG5</accession>
<comment type="caution">
    <text evidence="3">The sequence shown here is derived from an EMBL/GenBank/DDBJ whole genome shotgun (WGS) entry which is preliminary data.</text>
</comment>
<feature type="region of interest" description="Disordered" evidence="1">
    <location>
        <begin position="283"/>
        <end position="307"/>
    </location>
</feature>
<sequence>MAVIPRGASDGKAQVQSSRITISTAVGLIIGVLCLFGLIISYQLLFCKRRPTLHTKRTLLSVPRPIPRSSSTHPSTSVLSGSASCFGRFKTKTAGGTPPKKREVLRSLYLPSTRHVELPVTRPKVPRRSRVNQRLCGATRINSPHTPIHRRHYTQLDESLYSSPSPSKHTEKPPAAWISSRSPSYDDVPPTPTSAKAKTRCTWSEASPVPLSPPPAYVRGTPVRRVCQVIGESRTIPPAYSRGDRGNIPGAANDNDSRGGGEGDLPDVVVEESPIVRFHSTSAAASSSSVFVILGDGESDSDSNSIF</sequence>
<dbReference type="RefSeq" id="XP_027616069.1">
    <property type="nucleotide sequence ID" value="XM_027760268.1"/>
</dbReference>
<keyword evidence="2" id="KW-0472">Membrane</keyword>
<keyword evidence="2" id="KW-0812">Transmembrane</keyword>
<evidence type="ECO:0000256" key="2">
    <source>
        <dbReference type="SAM" id="Phobius"/>
    </source>
</evidence>
<name>A0A401GSG5_9APHY</name>
<feature type="transmembrane region" description="Helical" evidence="2">
    <location>
        <begin position="20"/>
        <end position="47"/>
    </location>
</feature>
<gene>
    <name evidence="3" type="ORF">SCP_0703420</name>
</gene>
<feature type="region of interest" description="Disordered" evidence="1">
    <location>
        <begin position="235"/>
        <end position="268"/>
    </location>
</feature>
<reference evidence="3 4" key="1">
    <citation type="journal article" date="2018" name="Sci. Rep.">
        <title>Genome sequence of the cauliflower mushroom Sparassis crispa (Hanabiratake) and its association with beneficial usage.</title>
        <authorList>
            <person name="Kiyama R."/>
            <person name="Furutani Y."/>
            <person name="Kawaguchi K."/>
            <person name="Nakanishi T."/>
        </authorList>
    </citation>
    <scope>NUCLEOTIDE SEQUENCE [LARGE SCALE GENOMIC DNA]</scope>
</reference>
<feature type="compositionally biased region" description="Polar residues" evidence="1">
    <location>
        <begin position="193"/>
        <end position="205"/>
    </location>
</feature>
<dbReference type="OrthoDB" id="2756215at2759"/>
<keyword evidence="4" id="KW-1185">Reference proteome</keyword>
<evidence type="ECO:0000256" key="1">
    <source>
        <dbReference type="SAM" id="MobiDB-lite"/>
    </source>
</evidence>
<proteinExistence type="predicted"/>
<dbReference type="Proteomes" id="UP000287166">
    <property type="component" value="Unassembled WGS sequence"/>
</dbReference>
<keyword evidence="2" id="KW-1133">Transmembrane helix</keyword>
<dbReference type="EMBL" id="BFAD01000007">
    <property type="protein sequence ID" value="GBE85156.1"/>
    <property type="molecule type" value="Genomic_DNA"/>
</dbReference>
<organism evidence="3 4">
    <name type="scientific">Sparassis crispa</name>
    <dbReference type="NCBI Taxonomy" id="139825"/>
    <lineage>
        <taxon>Eukaryota</taxon>
        <taxon>Fungi</taxon>
        <taxon>Dikarya</taxon>
        <taxon>Basidiomycota</taxon>
        <taxon>Agaricomycotina</taxon>
        <taxon>Agaricomycetes</taxon>
        <taxon>Polyporales</taxon>
        <taxon>Sparassidaceae</taxon>
        <taxon>Sparassis</taxon>
    </lineage>
</organism>
<evidence type="ECO:0000313" key="4">
    <source>
        <dbReference type="Proteomes" id="UP000287166"/>
    </source>
</evidence>
<dbReference type="AlphaFoldDB" id="A0A401GSG5"/>
<protein>
    <submittedName>
        <fullName evidence="3">Uncharacterized protein</fullName>
    </submittedName>
</protein>
<feature type="region of interest" description="Disordered" evidence="1">
    <location>
        <begin position="159"/>
        <end position="218"/>
    </location>
</feature>
<dbReference type="GeneID" id="38782073"/>
<dbReference type="InParanoid" id="A0A401GSG5"/>
<evidence type="ECO:0000313" key="3">
    <source>
        <dbReference type="EMBL" id="GBE85156.1"/>
    </source>
</evidence>